<keyword evidence="3" id="KW-1185">Reference proteome</keyword>
<feature type="domain" description="DUF6850" evidence="1">
    <location>
        <begin position="14"/>
        <end position="255"/>
    </location>
</feature>
<dbReference type="Proteomes" id="UP000651112">
    <property type="component" value="Unassembled WGS sequence"/>
</dbReference>
<evidence type="ECO:0000259" key="1">
    <source>
        <dbReference type="Pfam" id="PF21012"/>
    </source>
</evidence>
<proteinExistence type="predicted"/>
<dbReference type="RefSeq" id="WP_190313344.1">
    <property type="nucleotide sequence ID" value="NZ_JACNYL010000002.1"/>
</dbReference>
<organism evidence="2 3">
    <name type="scientific">Sphingobacterium chuzhouense</name>
    <dbReference type="NCBI Taxonomy" id="1742264"/>
    <lineage>
        <taxon>Bacteria</taxon>
        <taxon>Pseudomonadati</taxon>
        <taxon>Bacteroidota</taxon>
        <taxon>Sphingobacteriia</taxon>
        <taxon>Sphingobacteriales</taxon>
        <taxon>Sphingobacteriaceae</taxon>
        <taxon>Sphingobacterium</taxon>
    </lineage>
</organism>
<gene>
    <name evidence="2" type="ORF">H8B21_08440</name>
</gene>
<dbReference type="EMBL" id="JACNYL010000002">
    <property type="protein sequence ID" value="MBD1421594.1"/>
    <property type="molecule type" value="Genomic_DNA"/>
</dbReference>
<reference evidence="2 3" key="1">
    <citation type="submission" date="2020-08" db="EMBL/GenBank/DDBJ databases">
        <title>Sphingobacterium sp. DN00404 isolated from aquaculture water.</title>
        <authorList>
            <person name="Zhang M."/>
        </authorList>
    </citation>
    <scope>NUCLEOTIDE SEQUENCE [LARGE SCALE GENOMIC DNA]</scope>
    <source>
        <strain evidence="2 3">KCTC 42746</strain>
    </source>
</reference>
<name>A0ABR7XSV3_9SPHI</name>
<accession>A0ABR7XSV3</accession>
<evidence type="ECO:0000313" key="2">
    <source>
        <dbReference type="EMBL" id="MBD1421594.1"/>
    </source>
</evidence>
<evidence type="ECO:0000313" key="3">
    <source>
        <dbReference type="Proteomes" id="UP000651112"/>
    </source>
</evidence>
<dbReference type="InterPro" id="IPR049236">
    <property type="entry name" value="DUF6850"/>
</dbReference>
<sequence>MHQWICDGILDRTYISWFMNGYGNGDEKTRDVNYNDSFQRFGLGAHMKYTLANSFLWGNISWNREIQTFKQDHNSELTYILFNTYQLNTLTGDLLWQKQIDMDSKLGLSFQGLLQHGTDDNPQLGAINYVHDLEKFMLKANYRKGAKEFVFGIAHEYMRKQDGVVDLDLDHQHINIDLAAMNTFNLSSSSLLLGLKAGYMLAYQNNIHFSAINQNYFNSKWIYNDFLYNGVNKLKLGILADLRLRSRENYTISLFFDNEVLLRNGDPDLENWTNYSIGKYYTYNRLGFRLLLN</sequence>
<comment type="caution">
    <text evidence="2">The sequence shown here is derived from an EMBL/GenBank/DDBJ whole genome shotgun (WGS) entry which is preliminary data.</text>
</comment>
<dbReference type="Pfam" id="PF21012">
    <property type="entry name" value="DUF6850"/>
    <property type="match status" value="1"/>
</dbReference>
<protein>
    <recommendedName>
        <fullName evidence="1">DUF6850 domain-containing protein</fullName>
    </recommendedName>
</protein>